<protein>
    <submittedName>
        <fullName evidence="1">Uncharacterized protein</fullName>
    </submittedName>
</protein>
<comment type="caution">
    <text evidence="1">The sequence shown here is derived from an EMBL/GenBank/DDBJ whole genome shotgun (WGS) entry which is preliminary data.</text>
</comment>
<feature type="non-terminal residue" evidence="1">
    <location>
        <position position="1"/>
    </location>
</feature>
<dbReference type="Proteomes" id="UP001295794">
    <property type="component" value="Unassembled WGS sequence"/>
</dbReference>
<sequence>QTLSLYSILWRIRDSIFCPVQKSSDETRLDRTACLLTIRPMTLEQSRIACTGRLHPTHLRECSSLNVRRALLRRASWSSPRRREPRLSPPHDWSPRLQDARNVELVRDRSLVYGMVGVHPLSQPPGSAFPKRNSLF</sequence>
<organism evidence="1 2">
    <name type="scientific">Mycena citricolor</name>
    <dbReference type="NCBI Taxonomy" id="2018698"/>
    <lineage>
        <taxon>Eukaryota</taxon>
        <taxon>Fungi</taxon>
        <taxon>Dikarya</taxon>
        <taxon>Basidiomycota</taxon>
        <taxon>Agaricomycotina</taxon>
        <taxon>Agaricomycetes</taxon>
        <taxon>Agaricomycetidae</taxon>
        <taxon>Agaricales</taxon>
        <taxon>Marasmiineae</taxon>
        <taxon>Mycenaceae</taxon>
        <taxon>Mycena</taxon>
    </lineage>
</organism>
<name>A0AAD2K5W2_9AGAR</name>
<accession>A0AAD2K5W2</accession>
<dbReference type="EMBL" id="CAVNYO010000432">
    <property type="protein sequence ID" value="CAK5278934.1"/>
    <property type="molecule type" value="Genomic_DNA"/>
</dbReference>
<evidence type="ECO:0000313" key="1">
    <source>
        <dbReference type="EMBL" id="CAK5278934.1"/>
    </source>
</evidence>
<gene>
    <name evidence="1" type="ORF">MYCIT1_LOCUS28646</name>
</gene>
<dbReference type="AlphaFoldDB" id="A0AAD2K5W2"/>
<proteinExistence type="predicted"/>
<keyword evidence="2" id="KW-1185">Reference proteome</keyword>
<reference evidence="1" key="1">
    <citation type="submission" date="2023-11" db="EMBL/GenBank/DDBJ databases">
        <authorList>
            <person name="De Vega J J."/>
            <person name="De Vega J J."/>
        </authorList>
    </citation>
    <scope>NUCLEOTIDE SEQUENCE</scope>
</reference>
<evidence type="ECO:0000313" key="2">
    <source>
        <dbReference type="Proteomes" id="UP001295794"/>
    </source>
</evidence>